<dbReference type="eggNOG" id="COG2886">
    <property type="taxonomic scope" value="Bacteria"/>
</dbReference>
<dbReference type="PaxDb" id="1198114-AciX9_1926"/>
<accession>E8X0M1</accession>
<dbReference type="Pfam" id="PF03683">
    <property type="entry name" value="UPF0175"/>
    <property type="match status" value="1"/>
</dbReference>
<sequence length="88" mass="9705">MTITVELPDDLASYADSGRKALEALAIEGYRTGKLTQRQAAAMLGLYWLDFEGLLKERGIMEGAYDVEAFLSDIRTMDELRAAGMLGE</sequence>
<dbReference type="STRING" id="1198114.AciX9_1926"/>
<dbReference type="KEGG" id="acm:AciX9_1926"/>
<organism evidence="2">
    <name type="scientific">Granulicella tundricola (strain ATCC BAA-1859 / DSM 23138 / MP5ACTX9)</name>
    <dbReference type="NCBI Taxonomy" id="1198114"/>
    <lineage>
        <taxon>Bacteria</taxon>
        <taxon>Pseudomonadati</taxon>
        <taxon>Acidobacteriota</taxon>
        <taxon>Terriglobia</taxon>
        <taxon>Terriglobales</taxon>
        <taxon>Acidobacteriaceae</taxon>
        <taxon>Granulicella</taxon>
    </lineage>
</organism>
<evidence type="ECO:0000313" key="2">
    <source>
        <dbReference type="Proteomes" id="UP000000343"/>
    </source>
</evidence>
<reference evidence="2" key="1">
    <citation type="submission" date="2011-01" db="EMBL/GenBank/DDBJ databases">
        <title>Complete sequence of chromosome of Acidobacterium sp. MP5ACTX9.</title>
        <authorList>
            <consortium name="US DOE Joint Genome Institute"/>
            <person name="Lucas S."/>
            <person name="Copeland A."/>
            <person name="Lapidus A."/>
            <person name="Cheng J.-F."/>
            <person name="Goodwin L."/>
            <person name="Pitluck S."/>
            <person name="Teshima H."/>
            <person name="Detter J.C."/>
            <person name="Han C."/>
            <person name="Tapia R."/>
            <person name="Land M."/>
            <person name="Hauser L."/>
            <person name="Kyrpides N."/>
            <person name="Ivanova N."/>
            <person name="Ovchinnikova G."/>
            <person name="Pagani I."/>
            <person name="Rawat S.R."/>
            <person name="Mannisto M."/>
            <person name="Haggblom M.M."/>
            <person name="Woyke T."/>
        </authorList>
    </citation>
    <scope>NUCLEOTIDE SEQUENCE [LARGE SCALE GENOMIC DNA]</scope>
    <source>
        <strain evidence="2">MP5ACTX9</strain>
    </source>
</reference>
<dbReference type="AlphaFoldDB" id="E8X0M1"/>
<name>E8X0M1_GRATM</name>
<protein>
    <submittedName>
        <fullName evidence="1">Uncharacterized protein</fullName>
    </submittedName>
</protein>
<proteinExistence type="predicted"/>
<dbReference type="HOGENOM" id="CLU_154570_0_0_0"/>
<dbReference type="Proteomes" id="UP000000343">
    <property type="component" value="Chromosome"/>
</dbReference>
<dbReference type="InterPro" id="IPR005368">
    <property type="entry name" value="UPF0175"/>
</dbReference>
<dbReference type="EMBL" id="CP002480">
    <property type="protein sequence ID" value="ADW68972.1"/>
    <property type="molecule type" value="Genomic_DNA"/>
</dbReference>
<evidence type="ECO:0000313" key="1">
    <source>
        <dbReference type="EMBL" id="ADW68972.1"/>
    </source>
</evidence>
<gene>
    <name evidence="1" type="ordered locus">AciX9_1926</name>
</gene>
<keyword evidence="2" id="KW-1185">Reference proteome</keyword>
<dbReference type="RefSeq" id="WP_013580291.1">
    <property type="nucleotide sequence ID" value="NC_015064.1"/>
</dbReference>
<dbReference type="OrthoDB" id="123138at2"/>